<reference evidence="1 2" key="1">
    <citation type="submission" date="2024-06" db="EMBL/GenBank/DDBJ databases">
        <title>Genomic Encyclopedia of Type Strains, Phase IV (KMG-IV): sequencing the most valuable type-strain genomes for metagenomic binning, comparative biology and taxonomic classification.</title>
        <authorList>
            <person name="Goeker M."/>
        </authorList>
    </citation>
    <scope>NUCLEOTIDE SEQUENCE [LARGE SCALE GENOMIC DNA]</scope>
    <source>
        <strain evidence="1 2">DSM 100022</strain>
    </source>
</reference>
<dbReference type="EMBL" id="JBEPMC010000026">
    <property type="protein sequence ID" value="MET3583847.1"/>
    <property type="molecule type" value="Genomic_DNA"/>
</dbReference>
<organism evidence="1 2">
    <name type="scientific">Mesorhizobium robiniae</name>
    <dbReference type="NCBI Taxonomy" id="559315"/>
    <lineage>
        <taxon>Bacteria</taxon>
        <taxon>Pseudomonadati</taxon>
        <taxon>Pseudomonadota</taxon>
        <taxon>Alphaproteobacteria</taxon>
        <taxon>Hyphomicrobiales</taxon>
        <taxon>Phyllobacteriaceae</taxon>
        <taxon>Mesorhizobium</taxon>
    </lineage>
</organism>
<accession>A0ABV2H092</accession>
<gene>
    <name evidence="1" type="ORF">ABID19_006913</name>
</gene>
<protein>
    <submittedName>
        <fullName evidence="1">Uncharacterized protein</fullName>
    </submittedName>
</protein>
<proteinExistence type="predicted"/>
<sequence>MLDESCPRRLRQLAGLLVGALKDQLKANMRRAEDAVSGIATLYEAIDTAAMTDI</sequence>
<comment type="caution">
    <text evidence="1">The sequence shown here is derived from an EMBL/GenBank/DDBJ whole genome shotgun (WGS) entry which is preliminary data.</text>
</comment>
<dbReference type="RefSeq" id="WP_263807257.1">
    <property type="nucleotide sequence ID" value="NZ_JBEPMC010000026.1"/>
</dbReference>
<evidence type="ECO:0000313" key="2">
    <source>
        <dbReference type="Proteomes" id="UP001549204"/>
    </source>
</evidence>
<dbReference type="Proteomes" id="UP001549204">
    <property type="component" value="Unassembled WGS sequence"/>
</dbReference>
<name>A0ABV2H092_9HYPH</name>
<keyword evidence="2" id="KW-1185">Reference proteome</keyword>
<evidence type="ECO:0000313" key="1">
    <source>
        <dbReference type="EMBL" id="MET3583847.1"/>
    </source>
</evidence>